<dbReference type="EMBL" id="VMBP01000001">
    <property type="protein sequence ID" value="TSJ63889.1"/>
    <property type="molecule type" value="Genomic_DNA"/>
</dbReference>
<protein>
    <recommendedName>
        <fullName evidence="1">chorismate mutase</fullName>
        <ecNumber evidence="1">5.4.99.5</ecNumber>
    </recommendedName>
</protein>
<dbReference type="EC" id="5.4.99.5" evidence="1"/>
<dbReference type="NCBIfam" id="NF004698">
    <property type="entry name" value="PRK06034.1-4"/>
    <property type="match status" value="1"/>
</dbReference>
<dbReference type="Proteomes" id="UP000315321">
    <property type="component" value="Unassembled WGS sequence"/>
</dbReference>
<dbReference type="InterPro" id="IPR036979">
    <property type="entry name" value="CM_dom_sf"/>
</dbReference>
<accession>A0ABY3DW11</accession>
<sequence length="300" mass="31286">MDKIANIPAAPQSATAPASADSGTDLATLRAEIDRIDASMHALLMERGQIIDRLVAVKRSRGAEGGSAFRPAREASMMRRLVDRHRGILPLDTVEGIWRVIISTFTYVQAPYAVHADLASGEAAMRDASRFHFGFTVPFIGHMGASGVVAAVARSRGDLGLVPAFAAPSAGAWWTALEGEHAPKVIARLPFVERADHPAGLPVFCIAHPVTDGAVTEVEAWSLHVSGWNAQAARALAPLAEIIAVPDRGLDGAALLASIPVGGTVSLDAVLAALRASGASVRAAALVGSHASRYTHQPQG</sequence>
<gene>
    <name evidence="4" type="ORF">FO470_00870</name>
</gene>
<evidence type="ECO:0000313" key="4">
    <source>
        <dbReference type="EMBL" id="TSJ63889.1"/>
    </source>
</evidence>
<feature type="compositionally biased region" description="Low complexity" evidence="2">
    <location>
        <begin position="8"/>
        <end position="21"/>
    </location>
</feature>
<dbReference type="Gene3D" id="1.20.59.10">
    <property type="entry name" value="Chorismate mutase"/>
    <property type="match status" value="1"/>
</dbReference>
<evidence type="ECO:0000259" key="3">
    <source>
        <dbReference type="PROSITE" id="PS51168"/>
    </source>
</evidence>
<evidence type="ECO:0000256" key="1">
    <source>
        <dbReference type="ARBA" id="ARBA00012404"/>
    </source>
</evidence>
<feature type="region of interest" description="Disordered" evidence="2">
    <location>
        <begin position="1"/>
        <end position="21"/>
    </location>
</feature>
<name>A0ABY3DW11_9HYPH</name>
<evidence type="ECO:0000313" key="5">
    <source>
        <dbReference type="Proteomes" id="UP000315321"/>
    </source>
</evidence>
<reference evidence="4 5" key="1">
    <citation type="submission" date="2019-07" db="EMBL/GenBank/DDBJ databases">
        <authorList>
            <person name="Grouzdev D.S."/>
        </authorList>
    </citation>
    <scope>NUCLEOTIDE SEQUENCE [LARGE SCALE GENOMIC DNA]</scope>
    <source>
        <strain evidence="4 5">3C</strain>
    </source>
</reference>
<evidence type="ECO:0000256" key="2">
    <source>
        <dbReference type="SAM" id="MobiDB-lite"/>
    </source>
</evidence>
<dbReference type="PROSITE" id="PS51168">
    <property type="entry name" value="CHORISMATE_MUT_2"/>
    <property type="match status" value="1"/>
</dbReference>
<feature type="domain" description="Chorismate mutase" evidence="3">
    <location>
        <begin position="20"/>
        <end position="113"/>
    </location>
</feature>
<dbReference type="Pfam" id="PF01817">
    <property type="entry name" value="CM_2"/>
    <property type="match status" value="1"/>
</dbReference>
<keyword evidence="5" id="KW-1185">Reference proteome</keyword>
<dbReference type="SMART" id="SM00830">
    <property type="entry name" value="CM_2"/>
    <property type="match status" value="1"/>
</dbReference>
<dbReference type="InterPro" id="IPR036263">
    <property type="entry name" value="Chorismate_II_sf"/>
</dbReference>
<dbReference type="InterPro" id="IPR002701">
    <property type="entry name" value="CM_II_prokaryot"/>
</dbReference>
<comment type="caution">
    <text evidence="4">The sequence shown here is derived from an EMBL/GenBank/DDBJ whole genome shotgun (WGS) entry which is preliminary data.</text>
</comment>
<dbReference type="SUPFAM" id="SSF48600">
    <property type="entry name" value="Chorismate mutase II"/>
    <property type="match status" value="1"/>
</dbReference>
<dbReference type="RefSeq" id="WP_144341045.1">
    <property type="nucleotide sequence ID" value="NZ_VMBP01000001.1"/>
</dbReference>
<dbReference type="NCBIfam" id="NF004697">
    <property type="entry name" value="PRK06034.1-3"/>
    <property type="match status" value="1"/>
</dbReference>
<proteinExistence type="predicted"/>
<organism evidence="4 5">
    <name type="scientific">Ancylobacter moscoviensis</name>
    <dbReference type="NCBI Taxonomy" id="2597768"/>
    <lineage>
        <taxon>Bacteria</taxon>
        <taxon>Pseudomonadati</taxon>
        <taxon>Pseudomonadota</taxon>
        <taxon>Alphaproteobacteria</taxon>
        <taxon>Hyphomicrobiales</taxon>
        <taxon>Xanthobacteraceae</taxon>
        <taxon>Ancylobacter</taxon>
    </lineage>
</organism>